<reference evidence="6" key="1">
    <citation type="submission" date="2013-04" db="EMBL/GenBank/DDBJ databases">
        <authorList>
            <person name="Qu J."/>
            <person name="Murali S.C."/>
            <person name="Bandaranaike D."/>
            <person name="Bellair M."/>
            <person name="Blankenburg K."/>
            <person name="Chao H."/>
            <person name="Dinh H."/>
            <person name="Doddapaneni H."/>
            <person name="Downs B."/>
            <person name="Dugan-Rocha S."/>
            <person name="Elkadiri S."/>
            <person name="Gnanaolivu R.D."/>
            <person name="Hernandez B."/>
            <person name="Javaid M."/>
            <person name="Jayaseelan J.C."/>
            <person name="Lee S."/>
            <person name="Li M."/>
            <person name="Ming W."/>
            <person name="Munidasa M."/>
            <person name="Muniz J."/>
            <person name="Nguyen L."/>
            <person name="Ongeri F."/>
            <person name="Osuji N."/>
            <person name="Pu L.-L."/>
            <person name="Puazo M."/>
            <person name="Qu C."/>
            <person name="Quiroz J."/>
            <person name="Raj R."/>
            <person name="Weissenberger G."/>
            <person name="Xin Y."/>
            <person name="Zou X."/>
            <person name="Han Y."/>
            <person name="Richards S."/>
            <person name="Worley K."/>
            <person name="Muzny D."/>
            <person name="Gibbs R."/>
        </authorList>
    </citation>
    <scope>NUCLEOTIDE SEQUENCE</scope>
    <source>
        <strain evidence="6">Sampled in the wild</strain>
    </source>
</reference>
<evidence type="ECO:0000313" key="7">
    <source>
        <dbReference type="Proteomes" id="UP000792457"/>
    </source>
</evidence>
<comment type="similarity">
    <text evidence="1 3">Belongs to the GMC oxidoreductase family.</text>
</comment>
<reference evidence="6" key="2">
    <citation type="submission" date="2017-10" db="EMBL/GenBank/DDBJ databases">
        <title>Ladona fulva Genome sequencing and assembly.</title>
        <authorList>
            <person name="Murali S."/>
            <person name="Richards S."/>
            <person name="Bandaranaike D."/>
            <person name="Bellair M."/>
            <person name="Blankenburg K."/>
            <person name="Chao H."/>
            <person name="Dinh H."/>
            <person name="Doddapaneni H."/>
            <person name="Dugan-Rocha S."/>
            <person name="Elkadiri S."/>
            <person name="Gnanaolivu R."/>
            <person name="Hernandez B."/>
            <person name="Skinner E."/>
            <person name="Javaid M."/>
            <person name="Lee S."/>
            <person name="Li M."/>
            <person name="Ming W."/>
            <person name="Munidasa M."/>
            <person name="Muniz J."/>
            <person name="Nguyen L."/>
            <person name="Hughes D."/>
            <person name="Osuji N."/>
            <person name="Pu L.-L."/>
            <person name="Puazo M."/>
            <person name="Qu C."/>
            <person name="Quiroz J."/>
            <person name="Raj R."/>
            <person name="Weissenberger G."/>
            <person name="Xin Y."/>
            <person name="Zou X."/>
            <person name="Han Y."/>
            <person name="Worley K."/>
            <person name="Muzny D."/>
            <person name="Gibbs R."/>
        </authorList>
    </citation>
    <scope>NUCLEOTIDE SEQUENCE</scope>
    <source>
        <strain evidence="6">Sampled in the wild</strain>
    </source>
</reference>
<dbReference type="PROSITE" id="PS00623">
    <property type="entry name" value="GMC_OXRED_1"/>
    <property type="match status" value="1"/>
</dbReference>
<dbReference type="Proteomes" id="UP000792457">
    <property type="component" value="Unassembled WGS sequence"/>
</dbReference>
<dbReference type="GO" id="GO:0050660">
    <property type="term" value="F:flavin adenine dinucleotide binding"/>
    <property type="evidence" value="ECO:0007669"/>
    <property type="project" value="InterPro"/>
</dbReference>
<dbReference type="InterPro" id="IPR007867">
    <property type="entry name" value="GMC_OxRtase_C"/>
</dbReference>
<dbReference type="InterPro" id="IPR000172">
    <property type="entry name" value="GMC_OxRdtase_N"/>
</dbReference>
<dbReference type="AlphaFoldDB" id="A0A8K0NUY1"/>
<evidence type="ECO:0000256" key="1">
    <source>
        <dbReference type="ARBA" id="ARBA00010790"/>
    </source>
</evidence>
<dbReference type="EMBL" id="KZ308138">
    <property type="protein sequence ID" value="KAG8222607.1"/>
    <property type="molecule type" value="Genomic_DNA"/>
</dbReference>
<dbReference type="InterPro" id="IPR036188">
    <property type="entry name" value="FAD/NAD-bd_sf"/>
</dbReference>
<evidence type="ECO:0000259" key="4">
    <source>
        <dbReference type="PROSITE" id="PS00623"/>
    </source>
</evidence>
<keyword evidence="2 3" id="KW-0274">FAD</keyword>
<dbReference type="Pfam" id="PF05199">
    <property type="entry name" value="GMC_oxred_C"/>
    <property type="match status" value="1"/>
</dbReference>
<dbReference type="Gene3D" id="3.30.560.10">
    <property type="entry name" value="Glucose Oxidase, domain 3"/>
    <property type="match status" value="1"/>
</dbReference>
<evidence type="ECO:0000259" key="5">
    <source>
        <dbReference type="PROSITE" id="PS00624"/>
    </source>
</evidence>
<evidence type="ECO:0000256" key="3">
    <source>
        <dbReference type="RuleBase" id="RU003968"/>
    </source>
</evidence>
<dbReference type="SUPFAM" id="SSF51905">
    <property type="entry name" value="FAD/NAD(P)-binding domain"/>
    <property type="match status" value="1"/>
</dbReference>
<dbReference type="SUPFAM" id="SSF54373">
    <property type="entry name" value="FAD-linked reductases, C-terminal domain"/>
    <property type="match status" value="1"/>
</dbReference>
<dbReference type="OrthoDB" id="269227at2759"/>
<feature type="binding site" evidence="2">
    <location>
        <position position="234"/>
    </location>
    <ligand>
        <name>FAD</name>
        <dbReference type="ChEBI" id="CHEBI:57692"/>
    </ligand>
</feature>
<dbReference type="PANTHER" id="PTHR11552:SF186">
    <property type="entry name" value="GLUCOSE-METHANOL-CHOLINE OXIDOREDUCTASE N-TERMINAL DOMAIN-CONTAINING PROTEIN"/>
    <property type="match status" value="1"/>
</dbReference>
<proteinExistence type="inferred from homology"/>
<name>A0A8K0NUY1_LADFU</name>
<organism evidence="6 7">
    <name type="scientific">Ladona fulva</name>
    <name type="common">Scarce chaser dragonfly</name>
    <name type="synonym">Libellula fulva</name>
    <dbReference type="NCBI Taxonomy" id="123851"/>
    <lineage>
        <taxon>Eukaryota</taxon>
        <taxon>Metazoa</taxon>
        <taxon>Ecdysozoa</taxon>
        <taxon>Arthropoda</taxon>
        <taxon>Hexapoda</taxon>
        <taxon>Insecta</taxon>
        <taxon>Pterygota</taxon>
        <taxon>Palaeoptera</taxon>
        <taxon>Odonata</taxon>
        <taxon>Epiprocta</taxon>
        <taxon>Anisoptera</taxon>
        <taxon>Libelluloidea</taxon>
        <taxon>Libellulidae</taxon>
        <taxon>Ladona</taxon>
    </lineage>
</organism>
<dbReference type="GO" id="GO:0016614">
    <property type="term" value="F:oxidoreductase activity, acting on CH-OH group of donors"/>
    <property type="evidence" value="ECO:0007669"/>
    <property type="project" value="InterPro"/>
</dbReference>
<comment type="cofactor">
    <cofactor evidence="2">
        <name>FAD</name>
        <dbReference type="ChEBI" id="CHEBI:57692"/>
    </cofactor>
</comment>
<keyword evidence="3" id="KW-0285">Flavoprotein</keyword>
<feature type="domain" description="Glucose-methanol-choline oxidoreductase N-terminal" evidence="4">
    <location>
        <begin position="95"/>
        <end position="118"/>
    </location>
</feature>
<evidence type="ECO:0000256" key="2">
    <source>
        <dbReference type="PIRSR" id="PIRSR000137-2"/>
    </source>
</evidence>
<feature type="domain" description="Glucose-methanol-choline oxidoreductase N-terminal" evidence="5">
    <location>
        <begin position="269"/>
        <end position="283"/>
    </location>
</feature>
<protein>
    <recommendedName>
        <fullName evidence="4 5">Glucose-methanol-choline oxidoreductase N-terminal domain-containing protein</fullName>
    </recommendedName>
</protein>
<gene>
    <name evidence="6" type="ORF">J437_LFUL002600</name>
</gene>
<dbReference type="Pfam" id="PF00732">
    <property type="entry name" value="GMC_oxred_N"/>
    <property type="match status" value="1"/>
</dbReference>
<accession>A0A8K0NUY1</accession>
<keyword evidence="7" id="KW-1185">Reference proteome</keyword>
<dbReference type="InterPro" id="IPR012132">
    <property type="entry name" value="GMC_OxRdtase"/>
</dbReference>
<dbReference type="PANTHER" id="PTHR11552">
    <property type="entry name" value="GLUCOSE-METHANOL-CHOLINE GMC OXIDOREDUCTASE"/>
    <property type="match status" value="1"/>
</dbReference>
<evidence type="ECO:0000313" key="6">
    <source>
        <dbReference type="EMBL" id="KAG8222607.1"/>
    </source>
</evidence>
<dbReference type="PIRSF" id="PIRSF000137">
    <property type="entry name" value="Alcohol_oxidase"/>
    <property type="match status" value="1"/>
</dbReference>
<sequence length="574" mass="64473">MDERPEDIGFDFRESYDFIIIGAGTAGSALASRLSEISNWNILLLEAGGDETLLSDIPVLFPALQGSQMDWGFKTQPSDRYCLGMEDHSCKWPRGKALGGSSTINAMMYIRGNRRDYDQWEKEGNIGWGYDDLLPYFIKSEDNRIPEQRRSPYHGRGGPLTVEGFRYRTQIAKYFAMASEELGMRRTDVNGEHQVGYTYTPGTLRDGLRCSCAKAFLRPAKDRENLHISMFSYVTKILFDGKRAIGVEFHKEGWDFKVAATREVILSAGAIQSPQLLMLSGIGPGKHLKDLGIPVLADLPVGKNMQDHAALGGISYLIDEPLAFLFLNELSSDTLRKFIYEKDGPAYALPVCELMVFANTKYNNDTEWPDIQLFLTAYADNSDGGIFSKRAQGLTDEFYASTYEEDIYKHSYTAIPLLLRPRSKGYIKLESTDPFAHPKIYPNYFSDPQDIKVLREGAKIGYSYSETDVMAAIGARISLKPYKGCEDLEFLSDEYWECTIRHYTMTIYHPVSTCRMGPDGDRNSVVDLRLRVKGVEGLRVVDASVMPNIVSGNTNAPTLAIAEKAADIIKRDWS</sequence>
<dbReference type="Gene3D" id="3.50.50.60">
    <property type="entry name" value="FAD/NAD(P)-binding domain"/>
    <property type="match status" value="1"/>
</dbReference>
<dbReference type="PROSITE" id="PS00624">
    <property type="entry name" value="GMC_OXRED_2"/>
    <property type="match status" value="1"/>
</dbReference>
<comment type="caution">
    <text evidence="6">The sequence shown here is derived from an EMBL/GenBank/DDBJ whole genome shotgun (WGS) entry which is preliminary data.</text>
</comment>